<evidence type="ECO:0000256" key="1">
    <source>
        <dbReference type="ARBA" id="ARBA00023098"/>
    </source>
</evidence>
<feature type="transmembrane region" description="Helical" evidence="3">
    <location>
        <begin position="13"/>
        <end position="35"/>
    </location>
</feature>
<dbReference type="SUPFAM" id="SSF52151">
    <property type="entry name" value="FabD/lysophospholipase-like"/>
    <property type="match status" value="1"/>
</dbReference>
<evidence type="ECO:0000256" key="3">
    <source>
        <dbReference type="SAM" id="Phobius"/>
    </source>
</evidence>
<dbReference type="Proteomes" id="UP000184550">
    <property type="component" value="Unassembled WGS sequence"/>
</dbReference>
<dbReference type="EMBL" id="CZCU02000091">
    <property type="protein sequence ID" value="VXD12742.1"/>
    <property type="molecule type" value="Genomic_DNA"/>
</dbReference>
<evidence type="ECO:0000256" key="2">
    <source>
        <dbReference type="PROSITE-ProRule" id="PRU01161"/>
    </source>
</evidence>
<keyword evidence="2" id="KW-0378">Hydrolase</keyword>
<keyword evidence="3" id="KW-1133">Transmembrane helix</keyword>
<name>A0A7Z9BJ24_9CYAN</name>
<comment type="caution">
    <text evidence="5">The sequence shown here is derived from an EMBL/GenBank/DDBJ whole genome shotgun (WGS) entry which is preliminary data.</text>
</comment>
<dbReference type="Pfam" id="PF01734">
    <property type="entry name" value="Patatin"/>
    <property type="match status" value="1"/>
</dbReference>
<dbReference type="AlphaFoldDB" id="A0A7Z9BJ24"/>
<feature type="active site" description="Nucleophile" evidence="2">
    <location>
        <position position="54"/>
    </location>
</feature>
<keyword evidence="3" id="KW-0472">Membrane</keyword>
<dbReference type="RefSeq" id="WP_083616295.1">
    <property type="nucleotide sequence ID" value="NZ_LR734821.1"/>
</dbReference>
<accession>A0A7Z9BJ24</accession>
<feature type="short sequence motif" description="DGA/G" evidence="2">
    <location>
        <begin position="272"/>
        <end position="274"/>
    </location>
</feature>
<sequence length="611" mass="69340">MVLTNSSPNPRPIALNLSGGIALGAYMAGVCFELVRQARKDNSPLLIDLITGASAGAMTGAITAYYLLNREIPDSEYESQNLLERAWVERADMKDIDTVFAIEDYRQALKNLFKSQNESLLSPKGIKNIANLITENTDQLKVHQPLALIMTVTNLQGLLVTYENKCQNYSGVPAINHAETRRFLFHSELNRQDNRLQNIWGKVIDTSLISGAFPLAFPPVQDASSIKSYNLKNLSPAYFKICSDSGEQQLDSALPMFCPKGNGEQLNFWYSDGGILDNLPILKAIDLEASIQLSSSPNSDYLIQEEGRDFIKFSHEFNRSVKTERDQRLYVYVSPYSLENLESKPSLKKNDFNLFDLLFGGLKIPSIQQDAIQLKQIVKINEQVDYKEKILSHLETLSKNSSGETISQIKADLEKAIPYHHIQLSPITPLILNQIPAIENLEARNELEHLYQKFRYLFKTPVVEKPTDADQLLASDFLNAFGGFFDKKYREQDFILGRLCGLTWLHLNVSEIHTQSSISTLNKIFNSGQIQFDNPKVKDLKISYRIRLIRILVRALRMMTAQTQMKNSNKILLWLAQIVLLPLFLLIELLLTFALMSTEIVELLLEKIHHQ</sequence>
<keyword evidence="2" id="KW-0442">Lipid degradation</keyword>
<feature type="active site" description="Proton acceptor" evidence="2">
    <location>
        <position position="272"/>
    </location>
</feature>
<feature type="short sequence motif" description="GXSXG" evidence="2">
    <location>
        <begin position="52"/>
        <end position="56"/>
    </location>
</feature>
<dbReference type="InterPro" id="IPR016035">
    <property type="entry name" value="Acyl_Trfase/lysoPLipase"/>
</dbReference>
<evidence type="ECO:0000259" key="4">
    <source>
        <dbReference type="PROSITE" id="PS51635"/>
    </source>
</evidence>
<organism evidence="5 6">
    <name type="scientific">Planktothrix serta PCC 8927</name>
    <dbReference type="NCBI Taxonomy" id="671068"/>
    <lineage>
        <taxon>Bacteria</taxon>
        <taxon>Bacillati</taxon>
        <taxon>Cyanobacteriota</taxon>
        <taxon>Cyanophyceae</taxon>
        <taxon>Oscillatoriophycideae</taxon>
        <taxon>Oscillatoriales</taxon>
        <taxon>Microcoleaceae</taxon>
        <taxon>Planktothrix</taxon>
    </lineage>
</organism>
<keyword evidence="3" id="KW-0812">Transmembrane</keyword>
<feature type="transmembrane region" description="Helical" evidence="3">
    <location>
        <begin position="571"/>
        <end position="595"/>
    </location>
</feature>
<keyword evidence="6" id="KW-1185">Reference proteome</keyword>
<dbReference type="InterPro" id="IPR002641">
    <property type="entry name" value="PNPLA_dom"/>
</dbReference>
<dbReference type="OrthoDB" id="100834at2"/>
<protein>
    <recommendedName>
        <fullName evidence="4">PNPLA domain-containing protein</fullName>
    </recommendedName>
</protein>
<proteinExistence type="predicted"/>
<reference evidence="5" key="1">
    <citation type="submission" date="2019-10" db="EMBL/GenBank/DDBJ databases">
        <authorList>
            <consortium name="Genoscope - CEA"/>
            <person name="William W."/>
        </authorList>
    </citation>
    <scope>NUCLEOTIDE SEQUENCE [LARGE SCALE GENOMIC DNA]</scope>
    <source>
        <strain evidence="5">BBR_PRJEB10992</strain>
    </source>
</reference>
<feature type="transmembrane region" description="Helical" evidence="3">
    <location>
        <begin position="47"/>
        <end position="68"/>
    </location>
</feature>
<dbReference type="Gene3D" id="3.40.1090.10">
    <property type="entry name" value="Cytosolic phospholipase A2 catalytic domain"/>
    <property type="match status" value="1"/>
</dbReference>
<comment type="caution">
    <text evidence="2">Lacks conserved residue(s) required for the propagation of feature annotation.</text>
</comment>
<dbReference type="GO" id="GO:0016787">
    <property type="term" value="F:hydrolase activity"/>
    <property type="evidence" value="ECO:0007669"/>
    <property type="project" value="UniProtKB-UniRule"/>
</dbReference>
<evidence type="ECO:0000313" key="6">
    <source>
        <dbReference type="Proteomes" id="UP000184550"/>
    </source>
</evidence>
<dbReference type="PROSITE" id="PS51635">
    <property type="entry name" value="PNPLA"/>
    <property type="match status" value="1"/>
</dbReference>
<keyword evidence="1 2" id="KW-0443">Lipid metabolism</keyword>
<feature type="domain" description="PNPLA" evidence="4">
    <location>
        <begin position="15"/>
        <end position="285"/>
    </location>
</feature>
<evidence type="ECO:0000313" key="5">
    <source>
        <dbReference type="EMBL" id="VXD12742.1"/>
    </source>
</evidence>
<dbReference type="GO" id="GO:0016042">
    <property type="term" value="P:lipid catabolic process"/>
    <property type="evidence" value="ECO:0007669"/>
    <property type="project" value="UniProtKB-UniRule"/>
</dbReference>
<gene>
    <name evidence="5" type="ORF">PL8927_20006</name>
</gene>